<proteinExistence type="predicted"/>
<keyword evidence="2" id="KW-1185">Reference proteome</keyword>
<organism evidence="1 2">
    <name type="scientific">Collimonas arenae</name>
    <dbReference type="NCBI Taxonomy" id="279058"/>
    <lineage>
        <taxon>Bacteria</taxon>
        <taxon>Pseudomonadati</taxon>
        <taxon>Pseudomonadota</taxon>
        <taxon>Betaproteobacteria</taxon>
        <taxon>Burkholderiales</taxon>
        <taxon>Oxalobacteraceae</taxon>
        <taxon>Collimonas</taxon>
    </lineage>
</organism>
<dbReference type="Proteomes" id="UP000071778">
    <property type="component" value="Chromosome"/>
</dbReference>
<accession>A0A127PL25</accession>
<dbReference type="AlphaFoldDB" id="A0A127PL25"/>
<dbReference type="EMBL" id="CP013235">
    <property type="protein sequence ID" value="AMP08212.1"/>
    <property type="molecule type" value="Genomic_DNA"/>
</dbReference>
<name>A0A127PL25_9BURK</name>
<reference evidence="1 2" key="1">
    <citation type="submission" date="2015-11" db="EMBL/GenBank/DDBJ databases">
        <title>Exploring the genomic traits of fungus-feeding bacterial genus Collimonas.</title>
        <authorList>
            <person name="Song C."/>
            <person name="Schmidt R."/>
            <person name="de Jager V."/>
            <person name="Krzyzanowska D."/>
            <person name="Jongedijk E."/>
            <person name="Cankar K."/>
            <person name="Beekwilder J."/>
            <person name="van Veen A."/>
            <person name="de Boer W."/>
            <person name="van Veen J.A."/>
            <person name="Garbeva P."/>
        </authorList>
    </citation>
    <scope>NUCLEOTIDE SEQUENCE [LARGE SCALE GENOMIC DNA]</scope>
    <source>
        <strain evidence="1 2">Ter282</strain>
    </source>
</reference>
<protein>
    <submittedName>
        <fullName evidence="1">Uncharacterized protein</fullName>
    </submittedName>
</protein>
<evidence type="ECO:0000313" key="2">
    <source>
        <dbReference type="Proteomes" id="UP000071778"/>
    </source>
</evidence>
<evidence type="ECO:0000313" key="1">
    <source>
        <dbReference type="EMBL" id="AMP08212.1"/>
    </source>
</evidence>
<dbReference type="PATRIC" id="fig|279058.17.peg.428"/>
<gene>
    <name evidence="1" type="ORF">CAter282_0396</name>
</gene>
<sequence>MITTVTVPVFEHNFECVFCYLQDVDARPVSISPKRFSPSFGTDMQT</sequence>